<accession>A0A9D5BH97</accession>
<evidence type="ECO:0000313" key="3">
    <source>
        <dbReference type="Proteomes" id="UP001058974"/>
    </source>
</evidence>
<dbReference type="Proteomes" id="UP001058974">
    <property type="component" value="Chromosome 1"/>
</dbReference>
<feature type="transmembrane region" description="Helical" evidence="1">
    <location>
        <begin position="20"/>
        <end position="38"/>
    </location>
</feature>
<dbReference type="PANTHER" id="PTHR33474">
    <property type="entry name" value="TRANSMEMBRANE PROTEIN"/>
    <property type="match status" value="1"/>
</dbReference>
<evidence type="ECO:0000313" key="2">
    <source>
        <dbReference type="EMBL" id="KAI5443574.1"/>
    </source>
</evidence>
<dbReference type="AlphaFoldDB" id="A0A9D5BH97"/>
<keyword evidence="1" id="KW-0472">Membrane</keyword>
<organism evidence="2 3">
    <name type="scientific">Pisum sativum</name>
    <name type="common">Garden pea</name>
    <name type="synonym">Lathyrus oleraceus</name>
    <dbReference type="NCBI Taxonomy" id="3888"/>
    <lineage>
        <taxon>Eukaryota</taxon>
        <taxon>Viridiplantae</taxon>
        <taxon>Streptophyta</taxon>
        <taxon>Embryophyta</taxon>
        <taxon>Tracheophyta</taxon>
        <taxon>Spermatophyta</taxon>
        <taxon>Magnoliopsida</taxon>
        <taxon>eudicotyledons</taxon>
        <taxon>Gunneridae</taxon>
        <taxon>Pentapetalae</taxon>
        <taxon>rosids</taxon>
        <taxon>fabids</taxon>
        <taxon>Fabales</taxon>
        <taxon>Fabaceae</taxon>
        <taxon>Papilionoideae</taxon>
        <taxon>50 kb inversion clade</taxon>
        <taxon>NPAAA clade</taxon>
        <taxon>Hologalegina</taxon>
        <taxon>IRL clade</taxon>
        <taxon>Fabeae</taxon>
        <taxon>Lathyrus</taxon>
    </lineage>
</organism>
<reference evidence="2 3" key="1">
    <citation type="journal article" date="2022" name="Nat. Genet.">
        <title>Improved pea reference genome and pan-genome highlight genomic features and evolutionary characteristics.</title>
        <authorList>
            <person name="Yang T."/>
            <person name="Liu R."/>
            <person name="Luo Y."/>
            <person name="Hu S."/>
            <person name="Wang D."/>
            <person name="Wang C."/>
            <person name="Pandey M.K."/>
            <person name="Ge S."/>
            <person name="Xu Q."/>
            <person name="Li N."/>
            <person name="Li G."/>
            <person name="Huang Y."/>
            <person name="Saxena R.K."/>
            <person name="Ji Y."/>
            <person name="Li M."/>
            <person name="Yan X."/>
            <person name="He Y."/>
            <person name="Liu Y."/>
            <person name="Wang X."/>
            <person name="Xiang C."/>
            <person name="Varshney R.K."/>
            <person name="Ding H."/>
            <person name="Gao S."/>
            <person name="Zong X."/>
        </authorList>
    </citation>
    <scope>NUCLEOTIDE SEQUENCE [LARGE SCALE GENOMIC DNA]</scope>
    <source>
        <strain evidence="2 3">cv. Zhongwan 6</strain>
    </source>
</reference>
<protein>
    <submittedName>
        <fullName evidence="2">Uncharacterized protein</fullName>
    </submittedName>
</protein>
<comment type="caution">
    <text evidence="2">The sequence shown here is derived from an EMBL/GenBank/DDBJ whole genome shotgun (WGS) entry which is preliminary data.</text>
</comment>
<sequence>SSYSLILSFFVFFFNMFNKFPLQFLLFFLIFSCLLLSSSSSMYKKEIFFLSKKIWNHPISIFILLLKQIFIFNFQFFFFAGRIFTKDEKSSSMQTKLVKESAIGLIKGEDLFEAREELMVKERMNLEMDDYPGTGANNHHDPNAPGRV</sequence>
<dbReference type="EMBL" id="JAMSHJ010000001">
    <property type="protein sequence ID" value="KAI5443574.1"/>
    <property type="molecule type" value="Genomic_DNA"/>
</dbReference>
<evidence type="ECO:0000256" key="1">
    <source>
        <dbReference type="SAM" id="Phobius"/>
    </source>
</evidence>
<proteinExistence type="predicted"/>
<feature type="non-terminal residue" evidence="2">
    <location>
        <position position="1"/>
    </location>
</feature>
<feature type="transmembrane region" description="Helical" evidence="1">
    <location>
        <begin position="59"/>
        <end position="84"/>
    </location>
</feature>
<gene>
    <name evidence="2" type="ORF">KIW84_012279</name>
</gene>
<keyword evidence="1" id="KW-0812">Transmembrane</keyword>
<name>A0A9D5BH97_PEA</name>
<keyword evidence="1" id="KW-1133">Transmembrane helix</keyword>
<dbReference type="PANTHER" id="PTHR33474:SF18">
    <property type="entry name" value="PROTEIN, PUTATIVE-RELATED"/>
    <property type="match status" value="1"/>
</dbReference>
<keyword evidence="3" id="KW-1185">Reference proteome</keyword>
<dbReference type="Gramene" id="Psat01G0227900-T1">
    <property type="protein sequence ID" value="KAI5443574.1"/>
    <property type="gene ID" value="KIW84_012279"/>
</dbReference>